<dbReference type="RefSeq" id="WP_165054394.1">
    <property type="nucleotide sequence ID" value="NZ_JAALFE010000047.1"/>
</dbReference>
<sequence>MIVLLIYIIIFIAAFIVVRLGIRRMMVRNDFTSLKTVTFGDESAVRPDRWASFFSVFVLFLLWGAFTGSNWVPIHAPGPFVGNTKFTYTMEAPNGVRDDATVYAHVFPEGQTGNPQEVEPGAGFAKNDSIAVAAWRSYLVRIDKNDEITREDGARVVEIDGQPVSLGSRVEVDHGTVTVTSKGSLSFAPYAGMQMEPIWLPSPEMVVARIVEISIQGYQPTFPKWPAA</sequence>
<gene>
    <name evidence="2" type="ORF">G5V65_20965</name>
</gene>
<feature type="transmembrane region" description="Helical" evidence="1">
    <location>
        <begin position="6"/>
        <end position="22"/>
    </location>
</feature>
<keyword evidence="3" id="KW-1185">Reference proteome</keyword>
<accession>A0A6M1UBP2</accession>
<dbReference type="Proteomes" id="UP000474758">
    <property type="component" value="Unassembled WGS sequence"/>
</dbReference>
<dbReference type="AlphaFoldDB" id="A0A6M1UBP2"/>
<feature type="transmembrane region" description="Helical" evidence="1">
    <location>
        <begin position="50"/>
        <end position="72"/>
    </location>
</feature>
<protein>
    <submittedName>
        <fullName evidence="2">Uncharacterized protein</fullName>
    </submittedName>
</protein>
<dbReference type="EMBL" id="JAALFE010000047">
    <property type="protein sequence ID" value="NGQ93361.1"/>
    <property type="molecule type" value="Genomic_DNA"/>
</dbReference>
<keyword evidence="1" id="KW-0472">Membrane</keyword>
<proteinExistence type="predicted"/>
<evidence type="ECO:0000313" key="3">
    <source>
        <dbReference type="Proteomes" id="UP000474758"/>
    </source>
</evidence>
<organism evidence="2 3">
    <name type="scientific">Paragemmobacter kunshanensis</name>
    <dbReference type="NCBI Taxonomy" id="2583234"/>
    <lineage>
        <taxon>Bacteria</taxon>
        <taxon>Pseudomonadati</taxon>
        <taxon>Pseudomonadota</taxon>
        <taxon>Alphaproteobacteria</taxon>
        <taxon>Rhodobacterales</taxon>
        <taxon>Paracoccaceae</taxon>
        <taxon>Paragemmobacter</taxon>
    </lineage>
</organism>
<keyword evidence="1" id="KW-0812">Transmembrane</keyword>
<name>A0A6M1UBP2_9RHOB</name>
<evidence type="ECO:0000313" key="2">
    <source>
        <dbReference type="EMBL" id="NGQ93361.1"/>
    </source>
</evidence>
<reference evidence="2 3" key="1">
    <citation type="submission" date="2020-02" db="EMBL/GenBank/DDBJ databases">
        <title>Rhodobacter translucens sp. nov., a novel bacterium isolated from activated sludge.</title>
        <authorList>
            <person name="Liu J."/>
        </authorList>
    </citation>
    <scope>NUCLEOTIDE SEQUENCE [LARGE SCALE GENOMIC DNA]</scope>
    <source>
        <strain evidence="2 3">HX-7-19</strain>
    </source>
</reference>
<keyword evidence="1" id="KW-1133">Transmembrane helix</keyword>
<evidence type="ECO:0000256" key="1">
    <source>
        <dbReference type="SAM" id="Phobius"/>
    </source>
</evidence>
<comment type="caution">
    <text evidence="2">The sequence shown here is derived from an EMBL/GenBank/DDBJ whole genome shotgun (WGS) entry which is preliminary data.</text>
</comment>